<dbReference type="AlphaFoldDB" id="A0A6C0B9T5"/>
<keyword evidence="1" id="KW-0645">Protease</keyword>
<dbReference type="InterPro" id="IPR038765">
    <property type="entry name" value="Papain-like_cys_pep_sf"/>
</dbReference>
<dbReference type="GO" id="GO:0008234">
    <property type="term" value="F:cysteine-type peptidase activity"/>
    <property type="evidence" value="ECO:0007669"/>
    <property type="project" value="InterPro"/>
</dbReference>
<keyword evidence="2" id="KW-0378">Hydrolase</keyword>
<proteinExistence type="predicted"/>
<accession>A0A6C0B9T5</accession>
<evidence type="ECO:0000259" key="3">
    <source>
        <dbReference type="Pfam" id="PF02902"/>
    </source>
</evidence>
<evidence type="ECO:0000256" key="1">
    <source>
        <dbReference type="ARBA" id="ARBA00022670"/>
    </source>
</evidence>
<dbReference type="GO" id="GO:0006508">
    <property type="term" value="P:proteolysis"/>
    <property type="evidence" value="ECO:0007669"/>
    <property type="project" value="UniProtKB-KW"/>
</dbReference>
<evidence type="ECO:0000256" key="2">
    <source>
        <dbReference type="ARBA" id="ARBA00022801"/>
    </source>
</evidence>
<evidence type="ECO:0000313" key="4">
    <source>
        <dbReference type="EMBL" id="QHS88866.1"/>
    </source>
</evidence>
<dbReference type="Pfam" id="PF02902">
    <property type="entry name" value="Peptidase_C48"/>
    <property type="match status" value="1"/>
</dbReference>
<dbReference type="EMBL" id="MN739103">
    <property type="protein sequence ID" value="QHS88866.1"/>
    <property type="molecule type" value="Genomic_DNA"/>
</dbReference>
<name>A0A6C0B9T5_9ZZZZ</name>
<feature type="domain" description="Ubiquitin-like protease family profile" evidence="3">
    <location>
        <begin position="198"/>
        <end position="312"/>
    </location>
</feature>
<dbReference type="SUPFAM" id="SSF54001">
    <property type="entry name" value="Cysteine proteinases"/>
    <property type="match status" value="1"/>
</dbReference>
<dbReference type="InterPro" id="IPR003653">
    <property type="entry name" value="Peptidase_C48_C"/>
</dbReference>
<reference evidence="4" key="1">
    <citation type="journal article" date="2020" name="Nature">
        <title>Giant virus diversity and host interactions through global metagenomics.</title>
        <authorList>
            <person name="Schulz F."/>
            <person name="Roux S."/>
            <person name="Paez-Espino D."/>
            <person name="Jungbluth S."/>
            <person name="Walsh D.A."/>
            <person name="Denef V.J."/>
            <person name="McMahon K.D."/>
            <person name="Konstantinidis K.T."/>
            <person name="Eloe-Fadrosh E.A."/>
            <person name="Kyrpides N.C."/>
            <person name="Woyke T."/>
        </authorList>
    </citation>
    <scope>NUCLEOTIDE SEQUENCE</scope>
    <source>
        <strain evidence="4">GVMAG-M-3300010158-59</strain>
    </source>
</reference>
<sequence>MTNPRTKKNRSYKKIIHRKKKRYSRLKKRGGTTKKMIKLSCAPKKGKLMKYSCFDDKTLFKLRDLWNLRHADVRIESNDPREIWKLLQKNMSNVCNKESCWIKQQFTNGELDDELTESFAPLSPKEWEKNPNEWLTSTDILAVMKQHEDAYPCFDFIGPTPIDFDTRVQYGECVWQELCDFNIEKQIKSGKIKVGIIFNLDPHTKGGSHWVSMFLHLKNGQIFFFDSVGDPAPKEVLQLVKRIQKQGMQLKKPIRFMFDQNHPKEHQYGDTECGIYSLYFIVHMLEDKHTAEYFKTHILSDKYMESFRKIYFNEEL</sequence>
<dbReference type="Gene3D" id="3.40.395.10">
    <property type="entry name" value="Adenoviral Proteinase, Chain A"/>
    <property type="match status" value="1"/>
</dbReference>
<protein>
    <recommendedName>
        <fullName evidence="3">Ubiquitin-like protease family profile domain-containing protein</fullName>
    </recommendedName>
</protein>
<organism evidence="4">
    <name type="scientific">viral metagenome</name>
    <dbReference type="NCBI Taxonomy" id="1070528"/>
    <lineage>
        <taxon>unclassified sequences</taxon>
        <taxon>metagenomes</taxon>
        <taxon>organismal metagenomes</taxon>
    </lineage>
</organism>